<name>A0A511SVJ5_MYXFU</name>
<evidence type="ECO:0000313" key="4">
    <source>
        <dbReference type="Proteomes" id="UP000321514"/>
    </source>
</evidence>
<dbReference type="RefSeq" id="WP_074951292.1">
    <property type="nucleotide sequence ID" value="NZ_BJXR01000013.1"/>
</dbReference>
<dbReference type="Proteomes" id="UP000321514">
    <property type="component" value="Unassembled WGS sequence"/>
</dbReference>
<dbReference type="AlphaFoldDB" id="A0A511SVJ5"/>
<dbReference type="EMBL" id="FOIB01000002">
    <property type="protein sequence ID" value="SET63355.1"/>
    <property type="molecule type" value="Genomic_DNA"/>
</dbReference>
<comment type="caution">
    <text evidence="1">The sequence shown here is derived from an EMBL/GenBank/DDBJ whole genome shotgun (WGS) entry which is preliminary data.</text>
</comment>
<keyword evidence="3" id="KW-1185">Reference proteome</keyword>
<reference evidence="2 3" key="1">
    <citation type="submission" date="2016-10" db="EMBL/GenBank/DDBJ databases">
        <authorList>
            <person name="Varghese N."/>
            <person name="Submissions S."/>
        </authorList>
    </citation>
    <scope>NUCLEOTIDE SEQUENCE [LARGE SCALE GENOMIC DNA]</scope>
    <source>
        <strain evidence="2 3">DSM 16525</strain>
    </source>
</reference>
<dbReference type="EMBL" id="BJXR01000013">
    <property type="protein sequence ID" value="GEN05926.1"/>
    <property type="molecule type" value="Genomic_DNA"/>
</dbReference>
<organism evidence="1 4">
    <name type="scientific">Myxococcus fulvus</name>
    <dbReference type="NCBI Taxonomy" id="33"/>
    <lineage>
        <taxon>Bacteria</taxon>
        <taxon>Pseudomonadati</taxon>
        <taxon>Myxococcota</taxon>
        <taxon>Myxococcia</taxon>
        <taxon>Myxococcales</taxon>
        <taxon>Cystobacterineae</taxon>
        <taxon>Myxococcaceae</taxon>
        <taxon>Myxococcus</taxon>
    </lineage>
</organism>
<dbReference type="OrthoDB" id="5484783at2"/>
<evidence type="ECO:0000313" key="2">
    <source>
        <dbReference type="EMBL" id="SET63355.1"/>
    </source>
</evidence>
<accession>A0A511SVJ5</accession>
<gene>
    <name evidence="1" type="ORF">MFU01_09630</name>
    <name evidence="2" type="ORF">SAMN05443572_102956</name>
</gene>
<protein>
    <submittedName>
        <fullName evidence="1">Uncharacterized protein</fullName>
    </submittedName>
</protein>
<sequence>MKVTAVRKYDAEDHLSLSFEATYDPTADLKSELAPLLEALEAGAGPWMPDFVEGSRPYPYSRSAVLTALEENRRRRSASVSFSQTLGHLADMSVGLWLPPSGKRIHVYISVQPISLFGDASLCEGFMDMVRAWAAHYPVTLATANSVAEEQLVEAANQTRDAVASERLDDEGIHEVAWLNIFGPKQVASVGRERVLSTPAYRVEEFPSGAVLVVLRPTAADFASDEARVVQARALVHLRPDLDFDAVLRALRARSAALAPVEPRFHPDLAPLLSRLIPELRLSERQRKIAELNAWTPLEPSEWLPAALPADVEDPERALGHFDDLAESLVAALHVHIPSLFDATPESLTDLDLHFLKERFPERYLRDFIDEHTVPALGAYLGNVLVRRLDGTWVPRRNLEESQVRVGKRVWLPFLRARRYMQSSQSLLDCSLTQFFLEATRHRS</sequence>
<reference evidence="1 4" key="2">
    <citation type="submission" date="2019-07" db="EMBL/GenBank/DDBJ databases">
        <title>Whole genome shotgun sequence of Myxococcus fulvus NBRC 100333.</title>
        <authorList>
            <person name="Hosoyama A."/>
            <person name="Uohara A."/>
            <person name="Ohji S."/>
            <person name="Ichikawa N."/>
        </authorList>
    </citation>
    <scope>NUCLEOTIDE SEQUENCE [LARGE SCALE GENOMIC DNA]</scope>
    <source>
        <strain evidence="1 4">NBRC 100333</strain>
    </source>
</reference>
<proteinExistence type="predicted"/>
<dbReference type="Proteomes" id="UP000183760">
    <property type="component" value="Unassembled WGS sequence"/>
</dbReference>
<evidence type="ECO:0000313" key="1">
    <source>
        <dbReference type="EMBL" id="GEN05926.1"/>
    </source>
</evidence>
<evidence type="ECO:0000313" key="3">
    <source>
        <dbReference type="Proteomes" id="UP000183760"/>
    </source>
</evidence>